<accession>A0A7W2LKB3</accession>
<name>A0A7W2LKB3_9PSED</name>
<reference evidence="2 3" key="1">
    <citation type="submission" date="2020-07" db="EMBL/GenBank/DDBJ databases">
        <title>Diversity of carbapenemase encoding genes among Pseudomonas putida group clinical isolates in a tertiary Brazilian hospital.</title>
        <authorList>
            <person name="Alberto-Lei F."/>
            <person name="Nodari C.S."/>
            <person name="Streling A.P."/>
            <person name="Paulino J.T."/>
            <person name="Bessa-Neto F.O."/>
            <person name="Cayo R."/>
            <person name="Gales A.C."/>
        </authorList>
    </citation>
    <scope>NUCLEOTIDE SEQUENCE [LARGE SCALE GENOMIC DNA]</scope>
    <source>
        <strain evidence="2 3">12273</strain>
    </source>
</reference>
<keyword evidence="1" id="KW-0472">Membrane</keyword>
<sequence length="124" mass="13545">MSIEPALVWMSILGPGCLAMLVLIYVAHKHTDGIEALLINSKYIGNMKITFSGAGLIGKVLRTCVIGGVLMFPGPYARRGLVDLSEVERFPVGMKRIIVGGVLILIICFSMMVAFRAWTYLSLQ</sequence>
<evidence type="ECO:0000313" key="2">
    <source>
        <dbReference type="EMBL" id="MBA6142448.1"/>
    </source>
</evidence>
<evidence type="ECO:0000313" key="3">
    <source>
        <dbReference type="Proteomes" id="UP000590738"/>
    </source>
</evidence>
<feature type="transmembrane region" description="Helical" evidence="1">
    <location>
        <begin position="97"/>
        <end position="118"/>
    </location>
</feature>
<evidence type="ECO:0000256" key="1">
    <source>
        <dbReference type="SAM" id="Phobius"/>
    </source>
</evidence>
<proteinExistence type="predicted"/>
<keyword evidence="1" id="KW-0812">Transmembrane</keyword>
<feature type="transmembrane region" description="Helical" evidence="1">
    <location>
        <begin position="49"/>
        <end position="77"/>
    </location>
</feature>
<dbReference type="EMBL" id="JACGCZ010000010">
    <property type="protein sequence ID" value="MBA6142448.1"/>
    <property type="molecule type" value="Genomic_DNA"/>
</dbReference>
<organism evidence="2 3">
    <name type="scientific">Pseudomonas juntendi</name>
    <dbReference type="NCBI Taxonomy" id="2666183"/>
    <lineage>
        <taxon>Bacteria</taxon>
        <taxon>Pseudomonadati</taxon>
        <taxon>Pseudomonadota</taxon>
        <taxon>Gammaproteobacteria</taxon>
        <taxon>Pseudomonadales</taxon>
        <taxon>Pseudomonadaceae</taxon>
        <taxon>Pseudomonas</taxon>
    </lineage>
</organism>
<dbReference type="AlphaFoldDB" id="A0A7W2LKB3"/>
<protein>
    <submittedName>
        <fullName evidence="2">Uncharacterized protein</fullName>
    </submittedName>
</protein>
<gene>
    <name evidence="2" type="ORF">H4B97_08180</name>
</gene>
<dbReference type="Proteomes" id="UP000590738">
    <property type="component" value="Unassembled WGS sequence"/>
</dbReference>
<keyword evidence="1" id="KW-1133">Transmembrane helix</keyword>
<dbReference type="RefSeq" id="WP_009681295.1">
    <property type="nucleotide sequence ID" value="NZ_BQHU01000011.1"/>
</dbReference>
<feature type="transmembrane region" description="Helical" evidence="1">
    <location>
        <begin position="6"/>
        <end position="28"/>
    </location>
</feature>
<comment type="caution">
    <text evidence="2">The sequence shown here is derived from an EMBL/GenBank/DDBJ whole genome shotgun (WGS) entry which is preliminary data.</text>
</comment>